<dbReference type="STRING" id="1580092.NADRNF5_2150"/>
<dbReference type="Gene3D" id="3.40.50.720">
    <property type="entry name" value="NAD(P)-binding Rossmann-like Domain"/>
    <property type="match status" value="1"/>
</dbReference>
<reference evidence="2" key="1">
    <citation type="submission" date="2015-03" db="EMBL/GenBank/DDBJ databases">
        <title>Characterization of two novel Thaumarchaeota isolated from the Northern Adriatic Sea.</title>
        <authorList>
            <person name="Bayer B."/>
            <person name="Vojvoda J."/>
            <person name="Offre P."/>
            <person name="Srivastava A."/>
            <person name="Elisabeth N."/>
            <person name="Garcia J.A.L."/>
            <person name="Schleper C."/>
            <person name="Herndl G.J."/>
        </authorList>
    </citation>
    <scope>NUCLEOTIDE SEQUENCE [LARGE SCALE GENOMIC DNA]</scope>
    <source>
        <strain evidence="2">NF5</strain>
    </source>
</reference>
<dbReference type="GeneID" id="43685840"/>
<reference evidence="1 2" key="2">
    <citation type="journal article" date="2016" name="ISME J.">
        <title>Physiological and genomic characterization of two novel marine thaumarchaeal strains indicates niche differentiation.</title>
        <authorList>
            <person name="Bayer B."/>
            <person name="Vojvoda J."/>
            <person name="Offre P."/>
            <person name="Alves R.J."/>
            <person name="Elisabeth N.H."/>
            <person name="Garcia J.A."/>
            <person name="Volland J.M."/>
            <person name="Srivastava A."/>
            <person name="Schleper C."/>
            <person name="Herndl G.J."/>
        </authorList>
    </citation>
    <scope>NUCLEOTIDE SEQUENCE [LARGE SCALE GENOMIC DNA]</scope>
    <source>
        <strain evidence="1 2">NF5</strain>
    </source>
</reference>
<proteinExistence type="predicted"/>
<protein>
    <submittedName>
        <fullName evidence="1">Uncharacterized protein</fullName>
    </submittedName>
</protein>
<gene>
    <name evidence="1" type="ORF">NADRNF5_2150</name>
</gene>
<sequence>MKKQYSLELFDLTDKVIVLTGSAGRLGTNFAHILSDAGSNVILIDIDNKKIIN</sequence>
<organism evidence="1 2">
    <name type="scientific">Nitrosopumilus adriaticus</name>
    <dbReference type="NCBI Taxonomy" id="1580092"/>
    <lineage>
        <taxon>Archaea</taxon>
        <taxon>Nitrososphaerota</taxon>
        <taxon>Nitrososphaeria</taxon>
        <taxon>Nitrosopumilales</taxon>
        <taxon>Nitrosopumilaceae</taxon>
        <taxon>Nitrosopumilus</taxon>
    </lineage>
</organism>
<keyword evidence="2" id="KW-1185">Reference proteome</keyword>
<dbReference type="Proteomes" id="UP000032408">
    <property type="component" value="Chromosome"/>
</dbReference>
<dbReference type="InterPro" id="IPR036291">
    <property type="entry name" value="NAD(P)-bd_dom_sf"/>
</dbReference>
<evidence type="ECO:0000313" key="1">
    <source>
        <dbReference type="EMBL" id="AJW71822.1"/>
    </source>
</evidence>
<evidence type="ECO:0000313" key="2">
    <source>
        <dbReference type="Proteomes" id="UP000032408"/>
    </source>
</evidence>
<name>A0A0D5C617_9ARCH</name>
<dbReference type="SUPFAM" id="SSF51735">
    <property type="entry name" value="NAD(P)-binding Rossmann-fold domains"/>
    <property type="match status" value="1"/>
</dbReference>
<dbReference type="AlphaFoldDB" id="A0A0D5C617"/>
<dbReference type="EMBL" id="CP011070">
    <property type="protein sequence ID" value="AJW71822.1"/>
    <property type="molecule type" value="Genomic_DNA"/>
</dbReference>
<dbReference type="KEGG" id="nin:NADRNF5_2150"/>
<accession>A0A0D5C617</accession>
<dbReference type="RefSeq" id="WP_160289409.1">
    <property type="nucleotide sequence ID" value="NZ_CP011070.1"/>
</dbReference>
<dbReference type="HOGENOM" id="CLU_3056958_0_0_2"/>